<reference evidence="2" key="1">
    <citation type="submission" date="2018-05" db="EMBL/GenBank/DDBJ databases">
        <authorList>
            <person name="Lanie J.A."/>
            <person name="Ng W.-L."/>
            <person name="Kazmierczak K.M."/>
            <person name="Andrzejewski T.M."/>
            <person name="Davidsen T.M."/>
            <person name="Wayne K.J."/>
            <person name="Tettelin H."/>
            <person name="Glass J.I."/>
            <person name="Rusch D."/>
            <person name="Podicherti R."/>
            <person name="Tsui H.-C.T."/>
            <person name="Winkler M.E."/>
        </authorList>
    </citation>
    <scope>NUCLEOTIDE SEQUENCE</scope>
</reference>
<gene>
    <name evidence="2" type="ORF">METZ01_LOCUS302985</name>
</gene>
<dbReference type="EMBL" id="UINC01094684">
    <property type="protein sequence ID" value="SVC50131.1"/>
    <property type="molecule type" value="Genomic_DNA"/>
</dbReference>
<feature type="transmembrane region" description="Helical" evidence="1">
    <location>
        <begin position="20"/>
        <end position="37"/>
    </location>
</feature>
<evidence type="ECO:0000256" key="1">
    <source>
        <dbReference type="SAM" id="Phobius"/>
    </source>
</evidence>
<proteinExistence type="predicted"/>
<protein>
    <submittedName>
        <fullName evidence="2">Uncharacterized protein</fullName>
    </submittedName>
</protein>
<organism evidence="2">
    <name type="scientific">marine metagenome</name>
    <dbReference type="NCBI Taxonomy" id="408172"/>
    <lineage>
        <taxon>unclassified sequences</taxon>
        <taxon>metagenomes</taxon>
        <taxon>ecological metagenomes</taxon>
    </lineage>
</organism>
<dbReference type="AlphaFoldDB" id="A0A382MS18"/>
<keyword evidence="1" id="KW-0472">Membrane</keyword>
<name>A0A382MS18_9ZZZZ</name>
<keyword evidence="1" id="KW-0812">Transmembrane</keyword>
<feature type="transmembrane region" description="Helical" evidence="1">
    <location>
        <begin position="49"/>
        <end position="71"/>
    </location>
</feature>
<accession>A0A382MS18</accession>
<evidence type="ECO:0000313" key="2">
    <source>
        <dbReference type="EMBL" id="SVC50131.1"/>
    </source>
</evidence>
<keyword evidence="1" id="KW-1133">Transmembrane helix</keyword>
<sequence length="85" mass="10155">MDDSNMSMFDLSINDFWEWSYHIFFYTYIVLWILVAHRIHAKSNQAGKLFSGLGTVIFFGFIGFFMLLQVLEWLKDEFYVENVPL</sequence>